<sequence length="608" mass="66627">MLLSALITAFSVGKTDTATTTPATPEPKKPLAQHNFFTSYAAKSKEVFDDETVPVTSTETGGRTKRDTGTDSLLPSKKFEFPAFDAATELKDGMGLKMLKNMSIFEGKVNVVQNNADKYFIENVLHFGDPNNEVLKLFGITKPTIPQLRLDICDETLIGLWYGFYAIFYIPLMISQTAGSTIASKIDVQKCKDNLHTLETNQVYGNTFIHQRMLLYKYAFCEKNPWMMKIQKNPERWLPILTKDLKSEAFITKLISSQNSNKTKEQFHAYLVNLKAILDILDPTAKTSSNMVNTITAAALISKVDDPKSIKDTTLNRAIMTDVIQKLVDASQEADQDRVTITKDLIATLGSTANAVTELQKGIFNYQFESIDGPDITKGYHQYLEDIGRRVAKKMQVPADSNDKVFRRIGTVAKACQIGVILYSLSQWDKLDTYNKDMFTADIVNIALDLGSGVLKISEAFRTVGSSIGDLLVKLPSGDKVTTVMGSIFTTDVATFVGTRFSPALMGVAAIKSVYDAVQDALIGNIGSMVIDGASASLGLATAVAIFGGCACGGPLALAVGATLLALAVIKYTFFSPTNDETYYIPLTYYTSIQRKDSSRCSSSRRLV</sequence>
<evidence type="ECO:0000256" key="1">
    <source>
        <dbReference type="SAM" id="MobiDB-lite"/>
    </source>
</evidence>
<evidence type="ECO:0000313" key="3">
    <source>
        <dbReference type="EMBL" id="EGG25228.1"/>
    </source>
</evidence>
<feature type="signal peptide" evidence="2">
    <location>
        <begin position="1"/>
        <end position="17"/>
    </location>
</feature>
<dbReference type="KEGG" id="dfa:DFA_03476"/>
<reference evidence="4" key="1">
    <citation type="journal article" date="2011" name="Genome Res.">
        <title>Phylogeny-wide analysis of social amoeba genomes highlights ancient origins for complex intercellular communication.</title>
        <authorList>
            <person name="Heidel A.J."/>
            <person name="Lawal H.M."/>
            <person name="Felder M."/>
            <person name="Schilde C."/>
            <person name="Helps N.R."/>
            <person name="Tunggal B."/>
            <person name="Rivero F."/>
            <person name="John U."/>
            <person name="Schleicher M."/>
            <person name="Eichinger L."/>
            <person name="Platzer M."/>
            <person name="Noegel A.A."/>
            <person name="Schaap P."/>
            <person name="Gloeckner G."/>
        </authorList>
    </citation>
    <scope>NUCLEOTIDE SEQUENCE [LARGE SCALE GENOMIC DNA]</scope>
    <source>
        <strain evidence="4">SH3</strain>
    </source>
</reference>
<organism evidence="3 4">
    <name type="scientific">Cavenderia fasciculata</name>
    <name type="common">Slime mold</name>
    <name type="synonym">Dictyostelium fasciculatum</name>
    <dbReference type="NCBI Taxonomy" id="261658"/>
    <lineage>
        <taxon>Eukaryota</taxon>
        <taxon>Amoebozoa</taxon>
        <taxon>Evosea</taxon>
        <taxon>Eumycetozoa</taxon>
        <taxon>Dictyostelia</taxon>
        <taxon>Acytosteliales</taxon>
        <taxon>Cavenderiaceae</taxon>
        <taxon>Cavenderia</taxon>
    </lineage>
</organism>
<feature type="chain" id="PRO_5003315239" description="Transmembrane protein" evidence="2">
    <location>
        <begin position="18"/>
        <end position="608"/>
    </location>
</feature>
<proteinExistence type="predicted"/>
<dbReference type="OMA" id="SAHIDEY"/>
<feature type="region of interest" description="Disordered" evidence="1">
    <location>
        <begin position="51"/>
        <end position="73"/>
    </location>
</feature>
<name>F4PHP4_CACFS</name>
<protein>
    <recommendedName>
        <fullName evidence="5">Transmembrane protein</fullName>
    </recommendedName>
</protein>
<dbReference type="RefSeq" id="XP_004363079.1">
    <property type="nucleotide sequence ID" value="XM_004363022.1"/>
</dbReference>
<accession>F4PHP4</accession>
<evidence type="ECO:0000313" key="4">
    <source>
        <dbReference type="Proteomes" id="UP000007797"/>
    </source>
</evidence>
<gene>
    <name evidence="3" type="ORF">DFA_03476</name>
</gene>
<dbReference type="EMBL" id="GL883006">
    <property type="protein sequence ID" value="EGG25228.1"/>
    <property type="molecule type" value="Genomic_DNA"/>
</dbReference>
<evidence type="ECO:0000256" key="2">
    <source>
        <dbReference type="SAM" id="SignalP"/>
    </source>
</evidence>
<evidence type="ECO:0008006" key="5">
    <source>
        <dbReference type="Google" id="ProtNLM"/>
    </source>
</evidence>
<dbReference type="OrthoDB" id="23586at2759"/>
<dbReference type="AlphaFoldDB" id="F4PHP4"/>
<keyword evidence="2" id="KW-0732">Signal</keyword>
<dbReference type="Proteomes" id="UP000007797">
    <property type="component" value="Unassembled WGS sequence"/>
</dbReference>
<dbReference type="GeneID" id="14876836"/>
<keyword evidence="4" id="KW-1185">Reference proteome</keyword>